<dbReference type="Pfam" id="PF14588">
    <property type="entry name" value="YjgF_endoribonc"/>
    <property type="match status" value="1"/>
</dbReference>
<dbReference type="Gene3D" id="3.30.1330.40">
    <property type="entry name" value="RutC-like"/>
    <property type="match status" value="1"/>
</dbReference>
<dbReference type="AlphaFoldDB" id="A0A1A0RDR4"/>
<evidence type="ECO:0000313" key="3">
    <source>
        <dbReference type="Proteomes" id="UP000093902"/>
    </source>
</evidence>
<dbReference type="OrthoDB" id="4548938at2"/>
<reference evidence="3" key="1">
    <citation type="submission" date="2016-06" db="EMBL/GenBank/DDBJ databases">
        <authorList>
            <person name="Sutton G."/>
            <person name="Brinkac L."/>
            <person name="Sanka R."/>
            <person name="Adams M."/>
            <person name="Lau E."/>
            <person name="Mehaffy C."/>
            <person name="Tameris M."/>
            <person name="Hatherill M."/>
            <person name="Hanekom W."/>
            <person name="Mahomed H."/>
            <person name="Mcshane H."/>
        </authorList>
    </citation>
    <scope>NUCLEOTIDE SEQUENCE [LARGE SCALE GENOMIC DNA]</scope>
    <source>
        <strain evidence="3">852002-51209_SCH5440388</strain>
    </source>
</reference>
<organism evidence="2 3">
    <name type="scientific">Mycolicibacterium peregrinum</name>
    <name type="common">Mycobacterium peregrinum</name>
    <dbReference type="NCBI Taxonomy" id="43304"/>
    <lineage>
        <taxon>Bacteria</taxon>
        <taxon>Bacillati</taxon>
        <taxon>Actinomycetota</taxon>
        <taxon>Actinomycetes</taxon>
        <taxon>Mycobacteriales</taxon>
        <taxon>Mycobacteriaceae</taxon>
        <taxon>Mycolicibacterium</taxon>
    </lineage>
</organism>
<dbReference type="CDD" id="cd02199">
    <property type="entry name" value="YjgF_YER057c_UK114_like_1"/>
    <property type="match status" value="1"/>
</dbReference>
<sequence>MRVTTTPRDSPHERLTSLGLTLPKLGAPTYAYEATTRHADLLFVSGQISRNDDGTILSGTIEPDHPCELGRAAARLAALNLLARIDQAVGLEHVERILKLNVWVASSESFTDQPSVAEGASQLLVDVLGAAGAHARTALPVHVLPKGALVELDAIVAVK</sequence>
<dbReference type="InterPro" id="IPR013813">
    <property type="entry name" value="Endoribo_LPSP/chorism_mut-like"/>
</dbReference>
<dbReference type="RefSeq" id="WP_064930516.1">
    <property type="nucleotide sequence ID" value="NZ_LZSO01000012.1"/>
</dbReference>
<proteinExistence type="predicted"/>
<dbReference type="PANTHER" id="PTHR43760:SF1">
    <property type="entry name" value="ENDORIBONUCLEASE L-PSP_CHORISMATE MUTASE-LIKE DOMAIN-CONTAINING PROTEIN"/>
    <property type="match status" value="1"/>
</dbReference>
<dbReference type="InterPro" id="IPR035959">
    <property type="entry name" value="RutC-like_sf"/>
</dbReference>
<comment type="caution">
    <text evidence="2">The sequence shown here is derived from an EMBL/GenBank/DDBJ whole genome shotgun (WGS) entry which is preliminary data.</text>
</comment>
<dbReference type="SUPFAM" id="SSF55298">
    <property type="entry name" value="YjgF-like"/>
    <property type="match status" value="1"/>
</dbReference>
<name>A0A1A0RDR4_MYCPR</name>
<protein>
    <submittedName>
        <fullName evidence="2">YjgF translation initiation inhibitor</fullName>
    </submittedName>
</protein>
<dbReference type="Proteomes" id="UP000093902">
    <property type="component" value="Unassembled WGS sequence"/>
</dbReference>
<gene>
    <name evidence="2" type="ORF">A5792_00575</name>
</gene>
<feature type="domain" description="Endoribonuclease L-PSP/chorismate mutase-like" evidence="1">
    <location>
        <begin position="13"/>
        <end position="149"/>
    </location>
</feature>
<evidence type="ECO:0000259" key="1">
    <source>
        <dbReference type="Pfam" id="PF14588"/>
    </source>
</evidence>
<dbReference type="PANTHER" id="PTHR43760">
    <property type="entry name" value="ENDORIBONUCLEASE-RELATED"/>
    <property type="match status" value="1"/>
</dbReference>
<evidence type="ECO:0000313" key="2">
    <source>
        <dbReference type="EMBL" id="OBB32248.1"/>
    </source>
</evidence>
<dbReference type="EMBL" id="LZSO01000012">
    <property type="protein sequence ID" value="OBB32248.1"/>
    <property type="molecule type" value="Genomic_DNA"/>
</dbReference>
<accession>A0A1A0RDR4</accession>